<organism evidence="1 2">
    <name type="scientific">Arenimonas donghaensis DSM 18148 = HO3-R19</name>
    <dbReference type="NCBI Taxonomy" id="1121014"/>
    <lineage>
        <taxon>Bacteria</taxon>
        <taxon>Pseudomonadati</taxon>
        <taxon>Pseudomonadota</taxon>
        <taxon>Gammaproteobacteria</taxon>
        <taxon>Lysobacterales</taxon>
        <taxon>Lysobacteraceae</taxon>
        <taxon>Arenimonas</taxon>
    </lineage>
</organism>
<name>A0A087MJS7_9GAMM</name>
<dbReference type="PANTHER" id="PTHR41260">
    <property type="entry name" value="PROTEIN ECSC"/>
    <property type="match status" value="1"/>
</dbReference>
<dbReference type="InterPro" id="IPR024787">
    <property type="entry name" value="EcsC"/>
</dbReference>
<reference evidence="1 2" key="2">
    <citation type="journal article" date="2015" name="Stand. Genomic Sci.">
        <title>High quality draft genomic sequence of Arenimonas donghaensis DSM 18148(T).</title>
        <authorList>
            <person name="Chen F."/>
            <person name="Wang H."/>
            <person name="Cao Y."/>
            <person name="Li X."/>
            <person name="Wang G."/>
        </authorList>
    </citation>
    <scope>NUCLEOTIDE SEQUENCE [LARGE SCALE GENOMIC DNA]</scope>
    <source>
        <strain evidence="1 2">HO3-R19</strain>
    </source>
</reference>
<proteinExistence type="predicted"/>
<comment type="caution">
    <text evidence="1">The sequence shown here is derived from an EMBL/GenBank/DDBJ whole genome shotgun (WGS) entry which is preliminary data.</text>
</comment>
<dbReference type="OrthoDB" id="1238772at2"/>
<protein>
    <recommendedName>
        <fullName evidence="3">Peptidase</fullName>
    </recommendedName>
</protein>
<reference evidence="2" key="1">
    <citation type="submission" date="2013-08" db="EMBL/GenBank/DDBJ databases">
        <title>Genome sequencing of Arenimonas donghaensis.</title>
        <authorList>
            <person name="Chen F."/>
            <person name="Wang G."/>
        </authorList>
    </citation>
    <scope>NUCLEOTIDE SEQUENCE [LARGE SCALE GENOMIC DNA]</scope>
    <source>
        <strain evidence="2">HO3-R19</strain>
    </source>
</reference>
<sequence>MASKPPKTEILRPLPPEAQAELAQAKRLLESPGLAMQLANVIGAPIEGLMARLPGPAARLVDRASHKAVETAFEAARRTLRDQTPGQVASPRLHKFAVAGTGAIGGFFGLPGLLVELPVTTAAMLRSITDIARSEGESASDPETRLACLEVLALGGRRSDDDGAESGYFATRAALAQQVTAATRYVAGGMGTGTAPALVQLVNGIASRFSIPVTQKALAQAAPLIGAATGATLNLIFINHFQSVARGHFVVRRLERVHGIHEVRAAYASLAPRPQK</sequence>
<dbReference type="AlphaFoldDB" id="A0A087MJS7"/>
<dbReference type="EMBL" id="AVCJ01000007">
    <property type="protein sequence ID" value="KFL37130.1"/>
    <property type="molecule type" value="Genomic_DNA"/>
</dbReference>
<evidence type="ECO:0000313" key="1">
    <source>
        <dbReference type="EMBL" id="KFL37130.1"/>
    </source>
</evidence>
<dbReference type="RefSeq" id="WP_051924388.1">
    <property type="nucleotide sequence ID" value="NZ_AVCJ01000007.1"/>
</dbReference>
<gene>
    <name evidence="1" type="ORF">N788_11430</name>
</gene>
<keyword evidence="2" id="KW-1185">Reference proteome</keyword>
<evidence type="ECO:0000313" key="2">
    <source>
        <dbReference type="Proteomes" id="UP000029085"/>
    </source>
</evidence>
<dbReference type="Pfam" id="PF12787">
    <property type="entry name" value="EcsC"/>
    <property type="match status" value="1"/>
</dbReference>
<accession>A0A087MJS7</accession>
<dbReference type="Proteomes" id="UP000029085">
    <property type="component" value="Unassembled WGS sequence"/>
</dbReference>
<dbReference type="PANTHER" id="PTHR41260:SF1">
    <property type="entry name" value="PROTEIN ECSC"/>
    <property type="match status" value="1"/>
</dbReference>
<dbReference type="PATRIC" id="fig|1121014.3.peg.1040"/>
<dbReference type="STRING" id="1121014.N788_11430"/>
<evidence type="ECO:0008006" key="3">
    <source>
        <dbReference type="Google" id="ProtNLM"/>
    </source>
</evidence>